<evidence type="ECO:0000256" key="1">
    <source>
        <dbReference type="SAM" id="Phobius"/>
    </source>
</evidence>
<protein>
    <submittedName>
        <fullName evidence="2">Uncharacterized protein</fullName>
    </submittedName>
</protein>
<dbReference type="PATRIC" id="fig|1608994.3.peg.2603"/>
<dbReference type="AlphaFoldDB" id="A0A0J6IYR0"/>
<reference evidence="2 3" key="1">
    <citation type="submission" date="2015-02" db="EMBL/GenBank/DDBJ databases">
        <title>Pseudomonas helleri sp. nov. and Pseudomonas weihenstephanensis sp. nov., isolated from raw cows milk.</title>
        <authorList>
            <person name="von Neubeck M."/>
            <person name="Huptas C."/>
            <person name="Wenning M."/>
            <person name="Scherer S."/>
        </authorList>
    </citation>
    <scope>NUCLEOTIDE SEQUENCE [LARGE SCALE GENOMIC DNA]</scope>
    <source>
        <strain evidence="2 3">DSM 29166</strain>
    </source>
</reference>
<keyword evidence="1" id="KW-1133">Transmembrane helix</keyword>
<feature type="transmembrane region" description="Helical" evidence="1">
    <location>
        <begin position="20"/>
        <end position="39"/>
    </location>
</feature>
<dbReference type="OrthoDB" id="6903446at2"/>
<dbReference type="Proteomes" id="UP000036325">
    <property type="component" value="Unassembled WGS sequence"/>
</dbReference>
<evidence type="ECO:0000313" key="2">
    <source>
        <dbReference type="EMBL" id="KMN14297.1"/>
    </source>
</evidence>
<keyword evidence="1" id="KW-0472">Membrane</keyword>
<dbReference type="STRING" id="1608994.TU86_09915"/>
<proteinExistence type="predicted"/>
<feature type="transmembrane region" description="Helical" evidence="1">
    <location>
        <begin position="76"/>
        <end position="95"/>
    </location>
</feature>
<accession>A0A0J6IYR0</accession>
<sequence>MSTSATYAPPSGAPRRHTGAYILIIAALVALAITAWRFFTPLSGIDGSGGAMTAMFAEVVMVVLGLLLVKSHTGGLRGFLLFLSWVGIVGTFVAALFLHGWLTAAVLAVGAIGVVIETFTQPARSA</sequence>
<dbReference type="RefSeq" id="WP_048364111.1">
    <property type="nucleotide sequence ID" value="NZ_JAAEBV010000002.1"/>
</dbReference>
<evidence type="ECO:0000313" key="3">
    <source>
        <dbReference type="Proteomes" id="UP000036325"/>
    </source>
</evidence>
<comment type="caution">
    <text evidence="2">The sequence shown here is derived from an EMBL/GenBank/DDBJ whole genome shotgun (WGS) entry which is preliminary data.</text>
</comment>
<dbReference type="EMBL" id="JYLF01000003">
    <property type="protein sequence ID" value="KMN14297.1"/>
    <property type="molecule type" value="Genomic_DNA"/>
</dbReference>
<feature type="transmembrane region" description="Helical" evidence="1">
    <location>
        <begin position="101"/>
        <end position="120"/>
    </location>
</feature>
<gene>
    <name evidence="2" type="ORF">TU86_09915</name>
</gene>
<organism evidence="2 3">
    <name type="scientific">Pseudomonas weihenstephanensis</name>
    <dbReference type="NCBI Taxonomy" id="1608994"/>
    <lineage>
        <taxon>Bacteria</taxon>
        <taxon>Pseudomonadati</taxon>
        <taxon>Pseudomonadota</taxon>
        <taxon>Gammaproteobacteria</taxon>
        <taxon>Pseudomonadales</taxon>
        <taxon>Pseudomonadaceae</taxon>
        <taxon>Pseudomonas</taxon>
    </lineage>
</organism>
<keyword evidence="1" id="KW-0812">Transmembrane</keyword>
<feature type="transmembrane region" description="Helical" evidence="1">
    <location>
        <begin position="51"/>
        <end position="69"/>
    </location>
</feature>
<accession>A0A0J6IQM1</accession>
<name>A0A0J6IYR0_9PSED</name>